<dbReference type="PATRIC" id="fig|305.108.peg.5248"/>
<evidence type="ECO:0000313" key="1">
    <source>
        <dbReference type="EMBL" id="CUV17986.1"/>
    </source>
</evidence>
<accession>A0A0S4U6X9</accession>
<gene>
    <name evidence="1" type="ORF">PSS4_v1_410002</name>
</gene>
<proteinExistence type="predicted"/>
<organism evidence="1">
    <name type="scientific">Ralstonia solanacearum</name>
    <name type="common">Pseudomonas solanacearum</name>
    <dbReference type="NCBI Taxonomy" id="305"/>
    <lineage>
        <taxon>Bacteria</taxon>
        <taxon>Pseudomonadati</taxon>
        <taxon>Pseudomonadota</taxon>
        <taxon>Betaproteobacteria</taxon>
        <taxon>Burkholderiales</taxon>
        <taxon>Burkholderiaceae</taxon>
        <taxon>Ralstonia</taxon>
        <taxon>Ralstonia solanacearum species complex</taxon>
    </lineage>
</organism>
<dbReference type="AlphaFoldDB" id="A0A0S4U6X9"/>
<sequence length="80" mass="8796">MVDKHIAKVIVDVAVFLEFSDADVVNEDSAVAMLEQIASELQCMENTEQESLALQFKELASQYGDKRAFVESLSDTLGLA</sequence>
<protein>
    <submittedName>
        <fullName evidence="1">Uncharacterized protein</fullName>
    </submittedName>
</protein>
<reference evidence="1" key="1">
    <citation type="submission" date="2015-10" db="EMBL/GenBank/DDBJ databases">
        <authorList>
            <person name="Gilbert D.G."/>
        </authorList>
    </citation>
    <scope>NUCLEOTIDE SEQUENCE</scope>
    <source>
        <strain evidence="1">Phyl III-seqv23</strain>
    </source>
</reference>
<name>A0A0S4U6X9_RALSL</name>
<dbReference type="EMBL" id="LN899821">
    <property type="protein sequence ID" value="CUV17986.1"/>
    <property type="molecule type" value="Genomic_DNA"/>
</dbReference>